<evidence type="ECO:0000256" key="2">
    <source>
        <dbReference type="ARBA" id="ARBA00006692"/>
    </source>
</evidence>
<dbReference type="GO" id="GO:0004672">
    <property type="term" value="F:protein kinase activity"/>
    <property type="evidence" value="ECO:0007669"/>
    <property type="project" value="InterPro"/>
</dbReference>
<dbReference type="SUPFAM" id="SSF49265">
    <property type="entry name" value="Fibronectin type III"/>
    <property type="match status" value="1"/>
</dbReference>
<dbReference type="PROSITE" id="PS50853">
    <property type="entry name" value="FN3"/>
    <property type="match status" value="2"/>
</dbReference>
<dbReference type="InterPro" id="IPR011009">
    <property type="entry name" value="Kinase-like_dom_sf"/>
</dbReference>
<dbReference type="FunFam" id="2.60.40.10:FF:001036">
    <property type="entry name" value="Muscle M-line assembly protein unc-89"/>
    <property type="match status" value="1"/>
</dbReference>
<dbReference type="GO" id="GO:0040017">
    <property type="term" value="P:positive regulation of locomotion"/>
    <property type="evidence" value="ECO:0007669"/>
    <property type="project" value="UniProtKB-ARBA"/>
</dbReference>
<feature type="compositionally biased region" description="Low complexity" evidence="9">
    <location>
        <begin position="51"/>
        <end position="64"/>
    </location>
</feature>
<feature type="domain" description="DH" evidence="11">
    <location>
        <begin position="302"/>
        <end position="480"/>
    </location>
</feature>
<proteinExistence type="inferred from homology"/>
<feature type="compositionally biased region" description="Polar residues" evidence="9">
    <location>
        <begin position="71"/>
        <end position="80"/>
    </location>
</feature>
<dbReference type="SUPFAM" id="SSF56112">
    <property type="entry name" value="Protein kinase-like (PK-like)"/>
    <property type="match status" value="2"/>
</dbReference>
<dbReference type="InterPro" id="IPR000219">
    <property type="entry name" value="DH_dom"/>
</dbReference>
<dbReference type="GO" id="GO:0031672">
    <property type="term" value="C:A band"/>
    <property type="evidence" value="ECO:0007669"/>
    <property type="project" value="UniProtKB-SubCell"/>
</dbReference>
<dbReference type="GO" id="GO:0030154">
    <property type="term" value="P:cell differentiation"/>
    <property type="evidence" value="ECO:0007669"/>
    <property type="project" value="UniProtKB-ARBA"/>
</dbReference>
<dbReference type="PANTHER" id="PTHR47633">
    <property type="entry name" value="IMMUNOGLOBULIN"/>
    <property type="match status" value="1"/>
</dbReference>
<dbReference type="Pfam" id="PF00069">
    <property type="entry name" value="Pkinase"/>
    <property type="match status" value="2"/>
</dbReference>
<feature type="domain" description="Ig-like" evidence="13">
    <location>
        <begin position="1847"/>
        <end position="1937"/>
    </location>
</feature>
<feature type="domain" description="Fibronectin type-III" evidence="14">
    <location>
        <begin position="3719"/>
        <end position="3813"/>
    </location>
</feature>
<keyword evidence="6" id="KW-1015">Disulfide bond</keyword>
<dbReference type="Gene3D" id="2.30.29.30">
    <property type="entry name" value="Pleckstrin-homology domain (PH domain)/Phosphotyrosine-binding domain (PTB)"/>
    <property type="match status" value="1"/>
</dbReference>
<dbReference type="Pfam" id="PF00621">
    <property type="entry name" value="RhoGEF"/>
    <property type="match status" value="1"/>
</dbReference>
<evidence type="ECO:0000313" key="15">
    <source>
        <dbReference type="Proteomes" id="UP000694867"/>
    </source>
</evidence>
<feature type="domain" description="Ig-like" evidence="13">
    <location>
        <begin position="1179"/>
        <end position="1269"/>
    </location>
</feature>
<dbReference type="FunFam" id="2.60.40.10:FF:000107">
    <property type="entry name" value="Myosin, light chain kinase a"/>
    <property type="match status" value="4"/>
</dbReference>
<dbReference type="Gene3D" id="3.30.200.20">
    <property type="entry name" value="Phosphorylase Kinase, domain 1"/>
    <property type="match status" value="2"/>
</dbReference>
<dbReference type="RefSeq" id="XP_028969168.1">
    <property type="nucleotide sequence ID" value="XM_029113335.1"/>
</dbReference>
<feature type="domain" description="Ig-like" evidence="13">
    <location>
        <begin position="2046"/>
        <end position="2142"/>
    </location>
</feature>
<evidence type="ECO:0000259" key="13">
    <source>
        <dbReference type="PROSITE" id="PS50835"/>
    </source>
</evidence>
<name>A0AAJ7SIM0_9ACAR</name>
<dbReference type="InterPro" id="IPR007110">
    <property type="entry name" value="Ig-like_dom"/>
</dbReference>
<feature type="domain" description="Ig-like" evidence="13">
    <location>
        <begin position="2243"/>
        <end position="2331"/>
    </location>
</feature>
<protein>
    <submittedName>
        <fullName evidence="16">Obscurin</fullName>
    </submittedName>
</protein>
<feature type="domain" description="Ig-like" evidence="13">
    <location>
        <begin position="1563"/>
        <end position="1651"/>
    </location>
</feature>
<dbReference type="SMART" id="SM00408">
    <property type="entry name" value="IGc2"/>
    <property type="match status" value="23"/>
</dbReference>
<dbReference type="SUPFAM" id="SSF48065">
    <property type="entry name" value="DBL homology domain (DH-domain)"/>
    <property type="match status" value="1"/>
</dbReference>
<dbReference type="GO" id="GO:0005524">
    <property type="term" value="F:ATP binding"/>
    <property type="evidence" value="ECO:0007669"/>
    <property type="project" value="InterPro"/>
</dbReference>
<dbReference type="PROSITE" id="PS50010">
    <property type="entry name" value="DH_2"/>
    <property type="match status" value="1"/>
</dbReference>
<dbReference type="FunFam" id="2.60.40.10:FF:000032">
    <property type="entry name" value="palladin isoform X1"/>
    <property type="match status" value="2"/>
</dbReference>
<dbReference type="GO" id="GO:0060298">
    <property type="term" value="P:positive regulation of sarcomere organization"/>
    <property type="evidence" value="ECO:0007669"/>
    <property type="project" value="UniProtKB-ARBA"/>
</dbReference>
<dbReference type="FunFam" id="2.60.40.10:FF:000425">
    <property type="entry name" value="Myosin light chain kinase"/>
    <property type="match status" value="7"/>
</dbReference>
<dbReference type="SMART" id="SM00409">
    <property type="entry name" value="IG"/>
    <property type="match status" value="24"/>
</dbReference>
<feature type="domain" description="Ig-like" evidence="13">
    <location>
        <begin position="2145"/>
        <end position="2234"/>
    </location>
</feature>
<feature type="domain" description="Ig-like" evidence="13">
    <location>
        <begin position="1757"/>
        <end position="1843"/>
    </location>
</feature>
<feature type="compositionally biased region" description="Polar residues" evidence="9">
    <location>
        <begin position="625"/>
        <end position="636"/>
    </location>
</feature>
<evidence type="ECO:0000256" key="1">
    <source>
        <dbReference type="ARBA" id="ARBA00004161"/>
    </source>
</evidence>
<accession>A0AAJ7SIM0</accession>
<dbReference type="FunFam" id="2.60.40.10:FF:000080">
    <property type="entry name" value="Myosin light chain kinase, smooth muscle"/>
    <property type="match status" value="1"/>
</dbReference>
<feature type="domain" description="Ig-like" evidence="13">
    <location>
        <begin position="2923"/>
        <end position="3013"/>
    </location>
</feature>
<dbReference type="FunFam" id="2.60.40.10:FF:000345">
    <property type="entry name" value="Muscle M-line assembly protein unc-89"/>
    <property type="match status" value="6"/>
</dbReference>
<dbReference type="InterPro" id="IPR003961">
    <property type="entry name" value="FN3_dom"/>
</dbReference>
<feature type="domain" description="Protein kinase" evidence="12">
    <location>
        <begin position="3137"/>
        <end position="3391"/>
    </location>
</feature>
<feature type="region of interest" description="Disordered" evidence="9">
    <location>
        <begin position="769"/>
        <end position="789"/>
    </location>
</feature>
<feature type="domain" description="Ig-like" evidence="13">
    <location>
        <begin position="3018"/>
        <end position="3107"/>
    </location>
</feature>
<feature type="domain" description="Ig-like" evidence="13">
    <location>
        <begin position="1944"/>
        <end position="2034"/>
    </location>
</feature>
<feature type="domain" description="Ig-like" evidence="13">
    <location>
        <begin position="2336"/>
        <end position="2426"/>
    </location>
</feature>
<dbReference type="CDD" id="cd00160">
    <property type="entry name" value="RhoGEF"/>
    <property type="match status" value="1"/>
</dbReference>
<feature type="domain" description="Ig-like" evidence="13">
    <location>
        <begin position="1084"/>
        <end position="1174"/>
    </location>
</feature>
<dbReference type="SUPFAM" id="SSF50044">
    <property type="entry name" value="SH3-domain"/>
    <property type="match status" value="1"/>
</dbReference>
<keyword evidence="5" id="KW-0677">Repeat</keyword>
<organism evidence="15 16">
    <name type="scientific">Galendromus occidentalis</name>
    <name type="common">western predatory mite</name>
    <dbReference type="NCBI Taxonomy" id="34638"/>
    <lineage>
        <taxon>Eukaryota</taxon>
        <taxon>Metazoa</taxon>
        <taxon>Ecdysozoa</taxon>
        <taxon>Arthropoda</taxon>
        <taxon>Chelicerata</taxon>
        <taxon>Arachnida</taxon>
        <taxon>Acari</taxon>
        <taxon>Parasitiformes</taxon>
        <taxon>Mesostigmata</taxon>
        <taxon>Gamasina</taxon>
        <taxon>Phytoseioidea</taxon>
        <taxon>Phytoseiidae</taxon>
        <taxon>Typhlodrominae</taxon>
        <taxon>Galendromus</taxon>
    </lineage>
</organism>
<evidence type="ECO:0000259" key="14">
    <source>
        <dbReference type="PROSITE" id="PS50853"/>
    </source>
</evidence>
<feature type="domain" description="Ig-like" evidence="13">
    <location>
        <begin position="1466"/>
        <end position="1558"/>
    </location>
</feature>
<feature type="region of interest" description="Disordered" evidence="9">
    <location>
        <begin position="31"/>
        <end position="127"/>
    </location>
</feature>
<dbReference type="Pfam" id="PF00041">
    <property type="entry name" value="fn3"/>
    <property type="match status" value="2"/>
</dbReference>
<feature type="domain" description="Ig-like" evidence="13">
    <location>
        <begin position="1370"/>
        <end position="1459"/>
    </location>
</feature>
<feature type="domain" description="Ig-like" evidence="13">
    <location>
        <begin position="3622"/>
        <end position="3712"/>
    </location>
</feature>
<dbReference type="Gene3D" id="1.10.510.10">
    <property type="entry name" value="Transferase(Phosphotransferase) domain 1"/>
    <property type="match status" value="2"/>
</dbReference>
<feature type="compositionally biased region" description="Basic and acidic residues" evidence="9">
    <location>
        <begin position="598"/>
        <end position="614"/>
    </location>
</feature>
<dbReference type="Gene3D" id="2.30.30.40">
    <property type="entry name" value="SH3 Domains"/>
    <property type="match status" value="1"/>
</dbReference>
<keyword evidence="15" id="KW-1185">Reference proteome</keyword>
<dbReference type="Gene3D" id="2.60.40.10">
    <property type="entry name" value="Immunoglobulins"/>
    <property type="match status" value="26"/>
</dbReference>
<evidence type="ECO:0000256" key="6">
    <source>
        <dbReference type="ARBA" id="ARBA00023157"/>
    </source>
</evidence>
<dbReference type="PROSITE" id="PS50011">
    <property type="entry name" value="PROTEIN_KINASE_DOM"/>
    <property type="match status" value="2"/>
</dbReference>
<dbReference type="Gene3D" id="1.20.900.10">
    <property type="entry name" value="Dbl homology (DH) domain"/>
    <property type="match status" value="1"/>
</dbReference>
<sequence length="4161" mass="461386">MASVGLNASLSLKCDLGDGLWSELIQQNPVFQEGVPPSSGQTTSGNRTTMSNYRYSSKSYKYSSTGEDESSPATRRTSVRSGLDDSDFSSSSVSRTTRITTRTTMGDDEPEISTFSTTRHSTRLSSEDDAFGVARRALDDDSTSRLSRRLLEDDDAFSSKRTKVEVEGGMSGYSMRSTKVTTIDSSGEVKSFESSSKQHYSASFGGGDTQMLEDSSPVGSIFVAILDYKPLSTDEDGLPLKEGEQVKVLDTSKPRKWKVVKLDSGESGWVGCYCLEKAAGAVTTQEPATPTHEKVMEIPLSKKETLVKELVDTEEDFARDMLFVVENYLKEMDNPSMPKRLRDFKEQLFNNFKEICNFHNEQLITGIKYNAREPSKLGTTLLRMERDFDKHVKYVEHESKAQQLLKDEPELKEHLDKFSQKIGDEKTIQEHLKLPLQRINDYQLILKELIKCNAKAGEDFTDLQRALDFMQAIPQRSTDLEFINKMEGYSGNIQKFGRILKEGKVLITDSKGRMQERHAFLFRGGRLCLTEVQYRSNNKKVYVMKTIIKTGETNVSEEAGSLKLESKTEEQLIMKTENKDEWSKQLQTSTVKSEVAEKMSAEEELRVNEEDSSRMEVTQEDEANRTTTGGTESLRSGSITSVDEELLSVASNFELEADNVCSTAVSDLEPRGTSPVKGDKPKFIQTLRGVSIHQNESATLECVIESEPAPALKWLKNNVPVRRGPRITQVSDGKTGRHSLTITNAQLEDAAMYTIVASNPSGTTSCSAPFNVRSASGRPDSRPTSPGGTELPFAPVFKVKLKDTELLEGTSVRFELVVHGCPHPEVTFYKDGEPLQMDERIRVHYENKEVFELIIDHVTEADSAVYSCVAMNSEGCDSTAGCITVTKNKVLFQGLTEDGNAGDKSTTPQPTASPAFTWFRDGREFEASERFQVAFNDDEDTLALVFQHVKPEDAGIYTCVASTFSGKISCSAELTVQGTVNYREPAAPTIEANMEDVEVNEGASAMLELKITGWPKPRIVWTKGEKLIESGHGGKYKFLFEDDESMTLVIRSVTKEDGGRYDVVAENELGSAKTHCNLHVKSPPKFKKELKDAAVMTETPLKLDVEVEGVPEPDVKWYKDGQQVTSTERVRLVHEVDSACYALLVDKAKTEDAGSYTCVISNNLGSQSGHAAVTVNSAPKIIKKLESYEATLTETVTFTTKVSGTPKPTVEWLKDGKTVVIDGKKYIAAEEEATMFSLTVDCCGPDDVGAYTVVVKNEFGKAEDSAELTIKIKPKFAKGLEDKELIEGEVDIQLNVVVEGKPEPNVSWFHDGVQIKDTKLYATKEVTDKGEYTLIIKEAVAEAGGKIQCKAENKHGKAETEAKVTVNAKPKITEGLKDQSVVTGTDATFTVKYAGSPKPDAKWLKDDAEIQVDGKHYRVSEAEAQFTLVIKECKEDDKGRYKCVVENKFGKDESSAALKILNSGSPSTAPVFVRELESVCCRISDRVELIAETKSNPEGTPRWTLNHVEIVDSAKYEISSVNGVHKLILKEFSKSDVGKYTLEVSNTVGSATSSADVSVYASPEFIEGLKDIVATQGESVSFMAVVSGIPEPTITWKRDSETVRIDSVIQGRSNGEVKVLIIDGASRDHQGHYECIAENPYGRVSSDAELTLKTKPRFIQKPQSVIIKRREHAIFRAKLSGDPDPDVTWLKDGVALQPGRNIVIKSENDLHSLIIEDCGDDDAAEYTCVAKNEVGEVSESAELTITRKLAQDEEKAPSFLRKPKDIVTIEGEDVCIEAHIVGNPQPRVKWLKNGVREVEETKCTHEGNVFSLVLNKVKADDEASYTCVASNPLGSVQESASLTIKIPRAPSIEYFEDQQSSVGERIKFSVVVKGVPTPSVTWLRNDSVVEETPNISLTSVDDTHSLTVKEVTILDFATYSIRAANSVGEAGATANLTEKATKRPIFLWKLEPLELPLGERLKLETKVTTNDDGSLPEVEWQKDGKALPESAETTASPDGCLELRVPEVCLQDTGLYRVIARNDCGQAETSSAVTVISSCSKAMKKPSFAQGLQPTKFGEGELGRLEAKLNPNEDGSIPDVEWLKDGKPLTEADGVKFIKNPDGTVALEIPDCKPSDAGKYTLRAKNPDGGAAESTAPAEVVSKVPVFETQLKGLKLTEGEELKLVCKVKSETPITAKWFKDGKEVPADKRVSIKLEPDGTVLLVIAECKPEDAGKYRCEVTNQYGTSPSEADVSVQALKREKPLFIEGLKATAFDEGKPGQLEAKVGGSPKPEIQWLKDGKPISDPRCKVETKPDGTTTLRIDDVKPGDAGEYSIVAKNDQGENKSSAPVTVNKKPSFLKPLEGVTVPAGETATFSSQVTGTPKPKIEWLKDGKPIRPDGKKVIADEDDKGNCTLTIKDCSPEDAGPYSIKATNPMGEQRSDAPLSVQDEKAPFFLSPLKDQTVAEGTKLLLEAKVMGTPTPEVKWFRNGKPIRETADAKISFDGETARLEIPKAALTDAGQYECKLVSPGGEQSSKANVKVLKPPKFIKPLNDTEVTLGAPLVLECEVLCDDDFETSWTYRGAPIHDGAKYTITKTGTKCKLFIANPSVNDCGEYQCTVKNAAGQDSTACIGTIKEAELKPDSGEPPSFLKKLTDQELTAGSTAKLIACIAGKPEPDVKWYKDDVEVVATDRQSFERDRNGIIRLVIKNLESSDFGKYRCEISNVHGKADCCCKLSEDTTDLKYKKTDEKPAWKKLNYQISEEPKEEEKKDKAANDKQPDDGDHSDTDDFNFERPKFDGEKPSVVKYLKPDTGIPPSITDAPDIVRMTDHDCTLRWKPSIPKGPRTPVTYRVEMADHPGGAWKPYASGIKDTTTDVKGLVPGQDYQFRVLVESKHGLSEPSPPVTAHRSKLAEKDDKDKPEKEFKPKDIDLGHELDKDGCAPYFVRKEEEVMFGIKGRPVSIEFWVYGLPHPECTWYFKDQKVESGGRYEKIQDRNGQVLLCINRMSEECEGIYTCKAVNVHGEATKSIRLELAEEPHFTKRLDYTTIMLRQSGTLQCRCVGKPYPNIRWYKDWQPIATSGRTNITWEQPDLCVMKLDDSIMRDAGLYSCKATNIAGDATCSATVVIEQEEELYDLSTYKAPRVVRPRTKPFRDYYDLGEELGRGTQGVTYHAVARATGNSYAAKVMHHRDPQFKQWMKNEMDTMNQLAHPKLCRMWDAFESPDSMSLIMDLCGGGELLGNIIKRGGLTEGQVANYIRQTLQGLDYMHARGIAHLGLTLGDLLVARVDADDIKIGDFSLATRIHNDRNFVQEYGHPEYVAPELAKKEPATLASDMWSVGVITYILLSGVSPFLGEHDRETLSNIKDGKMSFLPEGFDGVSDDARDFVAKLMVFEPDGRLNVKAALNHPWLKMADLPDRGPKLGNYERLVDYQEKWKKWYANANCRTCFRRRTLESCFYHPSKMIYPPGEPYTPPESPAGREREHVGPGFNYERKKRTYDTENFKNESNYAQGPDTYLLQLRDTDFPLRLRQYMKVGASRSPSLAASLRGQHWGGSDIFARGQEREHIYPQVVIRERRKFHDMMDEEIDDEKKGGDDHKSILLRLNKEVGAVGYIKNQTDAVRDDAWRFRGVTREEAIGTLPFFREKIDDAVIMDNNNVSFTAVAVGAPPAQFTWFRNDCPLLPTSRIRIDTDEAAGTSVLTLAPGMAYDAGVFKCVARNASGTAVCRARLRMGDTPGRPAAPKVAQATSKQMYVEWNAPRQENNARTLFFTLEMRKSSDAEWIRIPDKITNEFYIVEDLEPETKYEFRVTATNSFGNSGTSDASKAVSTEAADSSNKIKLSPTHSYQQVQATDIAVGSAPVHDYSREQNPINLKTSDPKDEYNFSAELSSGRFSVVMSATSKTNSRLLAVKAVKNGKREYDMLKSLVHRNIVYLEDAFQNGDVTMLVMERLSMNILAFLTLRNTYTEDQVSRVMKQVLDALEYLHFKGLVFCNVEPDSVCVTDGQSCIVKLVDFGSTHAVPKGGAQIAMDTDPEYMAPEVVRGEPVTYAADVWSAGVLMYILLSGVSPFLGVTEAETRENVSMVRFHFESIYKECSSEATKLLIQVFKKCPTKRATIEECYENRWMLPSEYMLRKREACIFPSGKLAQFAQTYERAKRNRDTASMLLSNFGLNRITSPEA</sequence>
<dbReference type="InterPro" id="IPR013783">
    <property type="entry name" value="Ig-like_fold"/>
</dbReference>
<dbReference type="SUPFAM" id="SSF50729">
    <property type="entry name" value="PH domain-like"/>
    <property type="match status" value="1"/>
</dbReference>
<evidence type="ECO:0000256" key="5">
    <source>
        <dbReference type="ARBA" id="ARBA00022737"/>
    </source>
</evidence>
<feature type="region of interest" description="Disordered" evidence="9">
    <location>
        <begin position="1968"/>
        <end position="1996"/>
    </location>
</feature>
<feature type="region of interest" description="Disordered" evidence="9">
    <location>
        <begin position="3799"/>
        <end position="3825"/>
    </location>
</feature>
<dbReference type="GO" id="GO:0009653">
    <property type="term" value="P:anatomical structure morphogenesis"/>
    <property type="evidence" value="ECO:0007669"/>
    <property type="project" value="UniProtKB-ARBA"/>
</dbReference>
<keyword evidence="3 8" id="KW-0728">SH3 domain</keyword>
<evidence type="ECO:0000256" key="3">
    <source>
        <dbReference type="ARBA" id="ARBA00022443"/>
    </source>
</evidence>
<feature type="domain" description="Ig-like" evidence="13">
    <location>
        <begin position="824"/>
        <end position="975"/>
    </location>
</feature>
<evidence type="ECO:0000256" key="7">
    <source>
        <dbReference type="ARBA" id="ARBA00023319"/>
    </source>
</evidence>
<feature type="compositionally biased region" description="Polar residues" evidence="9">
    <location>
        <begin position="38"/>
        <end position="50"/>
    </location>
</feature>
<dbReference type="GeneID" id="100897185"/>
<evidence type="ECO:0000259" key="11">
    <source>
        <dbReference type="PROSITE" id="PS50010"/>
    </source>
</evidence>
<feature type="domain" description="Ig-like" evidence="13">
    <location>
        <begin position="2433"/>
        <end position="2521"/>
    </location>
</feature>
<dbReference type="InterPro" id="IPR001452">
    <property type="entry name" value="SH3_domain"/>
</dbReference>
<dbReference type="PROSITE" id="PS50835">
    <property type="entry name" value="IG_LIKE"/>
    <property type="match status" value="23"/>
</dbReference>
<dbReference type="SMART" id="SM00060">
    <property type="entry name" value="FN3"/>
    <property type="match status" value="3"/>
</dbReference>
<dbReference type="InterPro" id="IPR013098">
    <property type="entry name" value="Ig_I-set"/>
</dbReference>
<dbReference type="InterPro" id="IPR000719">
    <property type="entry name" value="Prot_kinase_dom"/>
</dbReference>
<dbReference type="InterPro" id="IPR036028">
    <property type="entry name" value="SH3-like_dom_sf"/>
</dbReference>
<keyword evidence="4" id="KW-0963">Cytoplasm</keyword>
<feature type="compositionally biased region" description="Basic and acidic residues" evidence="9">
    <location>
        <begin position="2891"/>
        <end position="2908"/>
    </location>
</feature>
<dbReference type="InterPro" id="IPR003598">
    <property type="entry name" value="Ig_sub2"/>
</dbReference>
<dbReference type="FunFam" id="2.60.40.10:FF:000873">
    <property type="entry name" value="Muscle M-line assembly protein unc-89"/>
    <property type="match status" value="1"/>
</dbReference>
<evidence type="ECO:0000256" key="9">
    <source>
        <dbReference type="SAM" id="MobiDB-lite"/>
    </source>
</evidence>
<dbReference type="CDD" id="cd00063">
    <property type="entry name" value="FN3"/>
    <property type="match status" value="2"/>
</dbReference>
<reference evidence="16" key="1">
    <citation type="submission" date="2025-08" db="UniProtKB">
        <authorList>
            <consortium name="RefSeq"/>
        </authorList>
    </citation>
    <scope>IDENTIFICATION</scope>
</reference>
<feature type="region of interest" description="Disordered" evidence="9">
    <location>
        <begin position="2877"/>
        <end position="2908"/>
    </location>
</feature>
<dbReference type="Pfam" id="PF07679">
    <property type="entry name" value="I-set"/>
    <property type="match status" value="24"/>
</dbReference>
<dbReference type="InterPro" id="IPR036179">
    <property type="entry name" value="Ig-like_dom_sf"/>
</dbReference>
<dbReference type="InterPro" id="IPR011993">
    <property type="entry name" value="PH-like_dom_sf"/>
</dbReference>
<feature type="compositionally biased region" description="Low complexity" evidence="9">
    <location>
        <begin position="88"/>
        <end position="104"/>
    </location>
</feature>
<evidence type="ECO:0000313" key="16">
    <source>
        <dbReference type="RefSeq" id="XP_028969168.1"/>
    </source>
</evidence>
<dbReference type="InterPro" id="IPR036116">
    <property type="entry name" value="FN3_sf"/>
</dbReference>
<comment type="subcellular location">
    <subcellularLocation>
        <location evidence="1">Cytoplasm</location>
        <location evidence="1">Myofibril</location>
        <location evidence="1">Sarcomere</location>
        <location evidence="1">A band</location>
    </subcellularLocation>
</comment>
<feature type="domain" description="Ig-like" evidence="13">
    <location>
        <begin position="1274"/>
        <end position="1365"/>
    </location>
</feature>
<feature type="domain" description="Ig-like" evidence="13">
    <location>
        <begin position="1656"/>
        <end position="1744"/>
    </location>
</feature>
<dbReference type="SUPFAM" id="SSF48726">
    <property type="entry name" value="Immunoglobulin"/>
    <property type="match status" value="24"/>
</dbReference>
<dbReference type="GO" id="GO:0045989">
    <property type="term" value="P:positive regulation of striated muscle contraction"/>
    <property type="evidence" value="ECO:0007669"/>
    <property type="project" value="UniProtKB-ARBA"/>
</dbReference>
<feature type="domain" description="Fibronectin type-III" evidence="14">
    <location>
        <begin position="2796"/>
        <end position="2893"/>
    </location>
</feature>
<feature type="domain" description="Ig-like" evidence="13">
    <location>
        <begin position="988"/>
        <end position="1079"/>
    </location>
</feature>
<feature type="domain" description="SH3" evidence="10">
    <location>
        <begin position="217"/>
        <end position="280"/>
    </location>
</feature>
<dbReference type="PROSITE" id="PS50002">
    <property type="entry name" value="SH3"/>
    <property type="match status" value="1"/>
</dbReference>
<dbReference type="SMART" id="SM00325">
    <property type="entry name" value="RhoGEF"/>
    <property type="match status" value="1"/>
</dbReference>
<comment type="similarity">
    <text evidence="2">Belongs to the protein kinase superfamily. CAMK Ser/Thr protein kinase family.</text>
</comment>
<feature type="domain" description="Ig-like" evidence="13">
    <location>
        <begin position="2628"/>
        <end position="2717"/>
    </location>
</feature>
<dbReference type="PANTHER" id="PTHR47633:SF3">
    <property type="entry name" value="STRIATED MUSCLE PREFERENTIALLY EXPRESSED PROTEIN KINASE"/>
    <property type="match status" value="1"/>
</dbReference>
<evidence type="ECO:0000256" key="4">
    <source>
        <dbReference type="ARBA" id="ARBA00022490"/>
    </source>
</evidence>
<feature type="region of interest" description="Disordered" evidence="9">
    <location>
        <begin position="598"/>
        <end position="636"/>
    </location>
</feature>
<dbReference type="SMART" id="SM00326">
    <property type="entry name" value="SH3"/>
    <property type="match status" value="1"/>
</dbReference>
<feature type="domain" description="Protein kinase" evidence="12">
    <location>
        <begin position="3863"/>
        <end position="4107"/>
    </location>
</feature>
<dbReference type="GO" id="GO:0005085">
    <property type="term" value="F:guanyl-nucleotide exchange factor activity"/>
    <property type="evidence" value="ECO:0007669"/>
    <property type="project" value="InterPro"/>
</dbReference>
<dbReference type="KEGG" id="goe:100897185"/>
<feature type="region of interest" description="Disordered" evidence="9">
    <location>
        <begin position="2736"/>
        <end position="2793"/>
    </location>
</feature>
<evidence type="ECO:0000256" key="8">
    <source>
        <dbReference type="PROSITE-ProRule" id="PRU00192"/>
    </source>
</evidence>
<feature type="compositionally biased region" description="Basic and acidic residues" evidence="9">
    <location>
        <begin position="2743"/>
        <end position="2784"/>
    </location>
</feature>
<evidence type="ECO:0000259" key="10">
    <source>
        <dbReference type="PROSITE" id="PS50002"/>
    </source>
</evidence>
<feature type="domain" description="Ig-like" evidence="13">
    <location>
        <begin position="2526"/>
        <end position="2613"/>
    </location>
</feature>
<keyword evidence="7" id="KW-0393">Immunoglobulin domain</keyword>
<dbReference type="Proteomes" id="UP000694867">
    <property type="component" value="Unplaced"/>
</dbReference>
<dbReference type="InterPro" id="IPR003599">
    <property type="entry name" value="Ig_sub"/>
</dbReference>
<dbReference type="InterPro" id="IPR035899">
    <property type="entry name" value="DBL_dom_sf"/>
</dbReference>
<feature type="domain" description="Ig-like" evidence="13">
    <location>
        <begin position="681"/>
        <end position="771"/>
    </location>
</feature>
<gene>
    <name evidence="16" type="primary">LOC100897185</name>
</gene>
<evidence type="ECO:0000259" key="12">
    <source>
        <dbReference type="PROSITE" id="PS50011"/>
    </source>
</evidence>